<sequence>MRRQRKGFLLIESLMALAIALLIVTTMTVTVTAEFEKLRDLEAKTTSHKLMLQRLTNTDLPNQVTINGKRYSIQQNSHNIKILNQKNKSFELKW</sequence>
<evidence type="ECO:0008006" key="3">
    <source>
        <dbReference type="Google" id="ProtNLM"/>
    </source>
</evidence>
<keyword evidence="2" id="KW-1185">Reference proteome</keyword>
<accession>A0A0H4QMD4</accession>
<evidence type="ECO:0000313" key="1">
    <source>
        <dbReference type="EMBL" id="AKP68271.1"/>
    </source>
</evidence>
<dbReference type="AlphaFoldDB" id="A0A0H4QMD4"/>
<dbReference type="EMBL" id="CP012034">
    <property type="protein sequence ID" value="AKP68271.1"/>
    <property type="molecule type" value="Genomic_DNA"/>
</dbReference>
<dbReference type="STRING" id="1007676.ABM34_12480"/>
<organism evidence="1 2">
    <name type="scientific">Companilactobacillus ginsenosidimutans</name>
    <dbReference type="NCBI Taxonomy" id="1007676"/>
    <lineage>
        <taxon>Bacteria</taxon>
        <taxon>Bacillati</taxon>
        <taxon>Bacillota</taxon>
        <taxon>Bacilli</taxon>
        <taxon>Lactobacillales</taxon>
        <taxon>Lactobacillaceae</taxon>
        <taxon>Companilactobacillus</taxon>
    </lineage>
</organism>
<dbReference type="Proteomes" id="UP000036106">
    <property type="component" value="Chromosome"/>
</dbReference>
<dbReference type="KEGG" id="lgn:ABM34_12480"/>
<name>A0A0H4QMD4_9LACO</name>
<reference evidence="2" key="1">
    <citation type="submission" date="2015-07" db="EMBL/GenBank/DDBJ databases">
        <title>Lactobacillus ginsenosidimutans/EMML 3141/ whole genome sequencing.</title>
        <authorList>
            <person name="Kim M.K."/>
            <person name="Im W.-T."/>
            <person name="Srinivasan S."/>
            <person name="Lee J.-J."/>
        </authorList>
    </citation>
    <scope>NUCLEOTIDE SEQUENCE [LARGE SCALE GENOMIC DNA]</scope>
    <source>
        <strain evidence="2">EMML 3041</strain>
    </source>
</reference>
<dbReference type="RefSeq" id="WP_048706188.1">
    <property type="nucleotide sequence ID" value="NZ_CP012034.1"/>
</dbReference>
<proteinExistence type="predicted"/>
<gene>
    <name evidence="1" type="ORF">ABM34_12480</name>
</gene>
<evidence type="ECO:0000313" key="2">
    <source>
        <dbReference type="Proteomes" id="UP000036106"/>
    </source>
</evidence>
<protein>
    <recommendedName>
        <fullName evidence="3">Competence protein ComGE</fullName>
    </recommendedName>
</protein>